<dbReference type="EMBL" id="QSFD01000002">
    <property type="protein sequence ID" value="RHA20018.1"/>
    <property type="molecule type" value="Genomic_DNA"/>
</dbReference>
<evidence type="ECO:0000313" key="3">
    <source>
        <dbReference type="Proteomes" id="UP000284779"/>
    </source>
</evidence>
<proteinExistence type="predicted"/>
<dbReference type="RefSeq" id="WP_117969528.1">
    <property type="nucleotide sequence ID" value="NZ_QSFD01000002.1"/>
</dbReference>
<dbReference type="InterPro" id="IPR032675">
    <property type="entry name" value="LRR_dom_sf"/>
</dbReference>
<feature type="chain" id="PRO_5019384069" description="EF-hand domain-containing protein" evidence="1">
    <location>
        <begin position="24"/>
        <end position="286"/>
    </location>
</feature>
<reference evidence="2 3" key="1">
    <citation type="submission" date="2018-08" db="EMBL/GenBank/DDBJ databases">
        <title>A genome reference for cultivated species of the human gut microbiota.</title>
        <authorList>
            <person name="Zou Y."/>
            <person name="Xue W."/>
            <person name="Luo G."/>
        </authorList>
    </citation>
    <scope>NUCLEOTIDE SEQUENCE [LARGE SCALE GENOMIC DNA]</scope>
    <source>
        <strain evidence="2 3">AM44-11BH</strain>
    </source>
</reference>
<gene>
    <name evidence="2" type="ORF">DW944_02405</name>
</gene>
<evidence type="ECO:0000256" key="1">
    <source>
        <dbReference type="SAM" id="SignalP"/>
    </source>
</evidence>
<keyword evidence="3" id="KW-1185">Reference proteome</keyword>
<sequence length="286" mass="32805">MKRTIAIAALCAGIMLTTFPCQAKESGNLKINAKNFPDTIVREYVSEKIDKNNDGYLSKKEISAVKTIIIDKNNLYWENKEKLKEDYEIIDCKGLEIFTNVEKVKLTTYCDTYVSEYGNIKNIEVLTKLTKIKNLEISGVNNSNYDFTKLNNLERLCIKSTKLKKLNLSKNVKLKNLKLAYNPLLKKINLTKNKNLEKINLYGSGVEKITLGKNNKIKNANLNCTFISNYEKCNFNPKTLKTLKICNTQIKKVNLKKYKNLKKLSVTKEVKVIGYKGKKTIYDETL</sequence>
<evidence type="ECO:0000313" key="2">
    <source>
        <dbReference type="EMBL" id="RHA20018.1"/>
    </source>
</evidence>
<evidence type="ECO:0008006" key="4">
    <source>
        <dbReference type="Google" id="ProtNLM"/>
    </source>
</evidence>
<feature type="signal peptide" evidence="1">
    <location>
        <begin position="1"/>
        <end position="23"/>
    </location>
</feature>
<comment type="caution">
    <text evidence="2">The sequence shown here is derived from an EMBL/GenBank/DDBJ whole genome shotgun (WGS) entry which is preliminary data.</text>
</comment>
<dbReference type="Proteomes" id="UP000284779">
    <property type="component" value="Unassembled WGS sequence"/>
</dbReference>
<dbReference type="InterPro" id="IPR018247">
    <property type="entry name" value="EF_Hand_1_Ca_BS"/>
</dbReference>
<accession>A0A413RBM2</accession>
<dbReference type="Gene3D" id="3.80.10.10">
    <property type="entry name" value="Ribonuclease Inhibitor"/>
    <property type="match status" value="1"/>
</dbReference>
<name>A0A413RBM2_9FIRM</name>
<keyword evidence="1" id="KW-0732">Signal</keyword>
<dbReference type="SUPFAM" id="SSF52058">
    <property type="entry name" value="L domain-like"/>
    <property type="match status" value="1"/>
</dbReference>
<dbReference type="AlphaFoldDB" id="A0A413RBM2"/>
<protein>
    <recommendedName>
        <fullName evidence="4">EF-hand domain-containing protein</fullName>
    </recommendedName>
</protein>
<organism evidence="2 3">
    <name type="scientific">Eubacterium ventriosum</name>
    <dbReference type="NCBI Taxonomy" id="39496"/>
    <lineage>
        <taxon>Bacteria</taxon>
        <taxon>Bacillati</taxon>
        <taxon>Bacillota</taxon>
        <taxon>Clostridia</taxon>
        <taxon>Eubacteriales</taxon>
        <taxon>Eubacteriaceae</taxon>
        <taxon>Eubacterium</taxon>
    </lineage>
</organism>
<dbReference type="PROSITE" id="PS00018">
    <property type="entry name" value="EF_HAND_1"/>
    <property type="match status" value="1"/>
</dbReference>